<evidence type="ECO:0000256" key="1">
    <source>
        <dbReference type="ARBA" id="ARBA00022574"/>
    </source>
</evidence>
<gene>
    <name evidence="4" type="ORF">Poli38472_003682</name>
</gene>
<sequence>MEIRVKELEAENAELRAQLLALQTKYDELEASTTVKIQALIDENEVLAEANSVLMENEQILKRLSAVAQPAETPLHKIPDDLLLPGEGISTTQLAALDNVHTVGNLLSVATPVTHPEVAATGGVDKQIVVHDWKTQRKLCAVATSAPVLDIAFNPKQEFGGYFAASFMDAKHAVYKLVELDGEWRIEEIAHFQDHTRPGAMRIAWSLSGQFFATGSSDKSVNIYKCSNLASSEVPRCEKLKSFYFNGTVEAITFIPSSSEGGNEHELLAIAVRDDCYVHYVDCVTLEKERINMNQDGIEHVSYTIMDLQVSPSGKYLLAATDKDRHFIFPVKSNIVYRNFYGHKAGSYSQPRVVWHPSEKYIISNTEDTGGLFVWCIASERVVETVDAHEKLVRALACSASTTDSFVLTVSYDKRLKAWRSATTTTTL</sequence>
<protein>
    <submittedName>
        <fullName evidence="4">Uncharacterized protein</fullName>
    </submittedName>
</protein>
<dbReference type="OrthoDB" id="1932312at2759"/>
<evidence type="ECO:0000313" key="4">
    <source>
        <dbReference type="EMBL" id="TMW65917.1"/>
    </source>
</evidence>
<dbReference type="InterPro" id="IPR015943">
    <property type="entry name" value="WD40/YVTN_repeat-like_dom_sf"/>
</dbReference>
<dbReference type="SUPFAM" id="SSF50978">
    <property type="entry name" value="WD40 repeat-like"/>
    <property type="match status" value="1"/>
</dbReference>
<keyword evidence="5" id="KW-1185">Reference proteome</keyword>
<dbReference type="InterPro" id="IPR036322">
    <property type="entry name" value="WD40_repeat_dom_sf"/>
</dbReference>
<dbReference type="SMART" id="SM00320">
    <property type="entry name" value="WD40"/>
    <property type="match status" value="5"/>
</dbReference>
<dbReference type="PANTHER" id="PTHR19848">
    <property type="entry name" value="WD40 REPEAT PROTEIN"/>
    <property type="match status" value="1"/>
</dbReference>
<dbReference type="Gene3D" id="2.130.10.10">
    <property type="entry name" value="YVTN repeat-like/Quinoprotein amine dehydrogenase"/>
    <property type="match status" value="1"/>
</dbReference>
<accession>A0A8K1CLW3</accession>
<keyword evidence="2" id="KW-0677">Repeat</keyword>
<dbReference type="InterPro" id="IPR001680">
    <property type="entry name" value="WD40_rpt"/>
</dbReference>
<evidence type="ECO:0000256" key="2">
    <source>
        <dbReference type="ARBA" id="ARBA00022737"/>
    </source>
</evidence>
<reference evidence="4" key="1">
    <citation type="submission" date="2019-03" db="EMBL/GenBank/DDBJ databases">
        <title>Long read genome sequence of the mycoparasitic Pythium oligandrum ATCC 38472 isolated from sugarbeet rhizosphere.</title>
        <authorList>
            <person name="Gaulin E."/>
        </authorList>
    </citation>
    <scope>NUCLEOTIDE SEQUENCE</scope>
    <source>
        <strain evidence="4">ATCC 38472_TT</strain>
    </source>
</reference>
<evidence type="ECO:0000256" key="3">
    <source>
        <dbReference type="SAM" id="Coils"/>
    </source>
</evidence>
<dbReference type="Pfam" id="PF00400">
    <property type="entry name" value="WD40"/>
    <property type="match status" value="2"/>
</dbReference>
<evidence type="ECO:0000313" key="5">
    <source>
        <dbReference type="Proteomes" id="UP000794436"/>
    </source>
</evidence>
<name>A0A8K1CLW3_PYTOL</name>
<keyword evidence="3" id="KW-0175">Coiled coil</keyword>
<dbReference type="AlphaFoldDB" id="A0A8K1CLW3"/>
<keyword evidence="1" id="KW-0853">WD repeat</keyword>
<organism evidence="4 5">
    <name type="scientific">Pythium oligandrum</name>
    <name type="common">Mycoparasitic fungus</name>
    <dbReference type="NCBI Taxonomy" id="41045"/>
    <lineage>
        <taxon>Eukaryota</taxon>
        <taxon>Sar</taxon>
        <taxon>Stramenopiles</taxon>
        <taxon>Oomycota</taxon>
        <taxon>Peronosporomycetes</taxon>
        <taxon>Pythiales</taxon>
        <taxon>Pythiaceae</taxon>
        <taxon>Pythium</taxon>
    </lineage>
</organism>
<comment type="caution">
    <text evidence="4">The sequence shown here is derived from an EMBL/GenBank/DDBJ whole genome shotgun (WGS) entry which is preliminary data.</text>
</comment>
<proteinExistence type="predicted"/>
<feature type="coiled-coil region" evidence="3">
    <location>
        <begin position="5"/>
        <end position="32"/>
    </location>
</feature>
<dbReference type="PANTHER" id="PTHR19848:SF8">
    <property type="entry name" value="F-BOX AND WD REPEAT DOMAIN CONTAINING 7"/>
    <property type="match status" value="1"/>
</dbReference>
<dbReference type="EMBL" id="SPLM01000036">
    <property type="protein sequence ID" value="TMW65917.1"/>
    <property type="molecule type" value="Genomic_DNA"/>
</dbReference>
<dbReference type="Proteomes" id="UP000794436">
    <property type="component" value="Unassembled WGS sequence"/>
</dbReference>